<evidence type="ECO:0000313" key="2">
    <source>
        <dbReference type="Proteomes" id="UP000054560"/>
    </source>
</evidence>
<sequence length="77" mass="8231">TEGALSDFIAEHLGIGNTSHSKAIEPQVHFALMTLRPSPVNGVPQPITNGKTSVVMCKDGSGLDLNYRATSKLVKRQ</sequence>
<dbReference type="RefSeq" id="XP_014146071.1">
    <property type="nucleotide sequence ID" value="XM_014290596.1"/>
</dbReference>
<gene>
    <name evidence="1" type="ORF">SARC_15279</name>
</gene>
<evidence type="ECO:0000313" key="1">
    <source>
        <dbReference type="EMBL" id="KNC72169.1"/>
    </source>
</evidence>
<organism evidence="1 2">
    <name type="scientific">Sphaeroforma arctica JP610</name>
    <dbReference type="NCBI Taxonomy" id="667725"/>
    <lineage>
        <taxon>Eukaryota</taxon>
        <taxon>Ichthyosporea</taxon>
        <taxon>Ichthyophonida</taxon>
        <taxon>Sphaeroforma</taxon>
    </lineage>
</organism>
<dbReference type="GeneID" id="25915783"/>
<accession>A0A0L0F6B0</accession>
<feature type="non-terminal residue" evidence="1">
    <location>
        <position position="77"/>
    </location>
</feature>
<dbReference type="Proteomes" id="UP000054560">
    <property type="component" value="Unassembled WGS sequence"/>
</dbReference>
<protein>
    <submittedName>
        <fullName evidence="1">Uncharacterized protein</fullName>
    </submittedName>
</protein>
<keyword evidence="2" id="KW-1185">Reference proteome</keyword>
<dbReference type="EMBL" id="KQ247467">
    <property type="protein sequence ID" value="KNC72169.1"/>
    <property type="molecule type" value="Genomic_DNA"/>
</dbReference>
<proteinExistence type="predicted"/>
<feature type="non-terminal residue" evidence="1">
    <location>
        <position position="1"/>
    </location>
</feature>
<name>A0A0L0F6B0_9EUKA</name>
<reference evidence="1 2" key="1">
    <citation type="submission" date="2011-02" db="EMBL/GenBank/DDBJ databases">
        <title>The Genome Sequence of Sphaeroforma arctica JP610.</title>
        <authorList>
            <consortium name="The Broad Institute Genome Sequencing Platform"/>
            <person name="Russ C."/>
            <person name="Cuomo C."/>
            <person name="Young S.K."/>
            <person name="Zeng Q."/>
            <person name="Gargeya S."/>
            <person name="Alvarado L."/>
            <person name="Berlin A."/>
            <person name="Chapman S.B."/>
            <person name="Chen Z."/>
            <person name="Freedman E."/>
            <person name="Gellesch M."/>
            <person name="Goldberg J."/>
            <person name="Griggs A."/>
            <person name="Gujja S."/>
            <person name="Heilman E."/>
            <person name="Heiman D."/>
            <person name="Howarth C."/>
            <person name="Mehta T."/>
            <person name="Neiman D."/>
            <person name="Pearson M."/>
            <person name="Roberts A."/>
            <person name="Saif S."/>
            <person name="Shea T."/>
            <person name="Shenoy N."/>
            <person name="Sisk P."/>
            <person name="Stolte C."/>
            <person name="Sykes S."/>
            <person name="White J."/>
            <person name="Yandava C."/>
            <person name="Burger G."/>
            <person name="Gray M.W."/>
            <person name="Holland P.W.H."/>
            <person name="King N."/>
            <person name="Lang F.B.F."/>
            <person name="Roger A.J."/>
            <person name="Ruiz-Trillo I."/>
            <person name="Haas B."/>
            <person name="Nusbaum C."/>
            <person name="Birren B."/>
        </authorList>
    </citation>
    <scope>NUCLEOTIDE SEQUENCE [LARGE SCALE GENOMIC DNA]</scope>
    <source>
        <strain evidence="1 2">JP610</strain>
    </source>
</reference>
<dbReference type="AlphaFoldDB" id="A0A0L0F6B0"/>